<dbReference type="SUPFAM" id="SSF50156">
    <property type="entry name" value="PDZ domain-like"/>
    <property type="match status" value="1"/>
</dbReference>
<name>A0ABQ4QWZ9_9HYPH</name>
<evidence type="ECO:0000313" key="5">
    <source>
        <dbReference type="EMBL" id="GJD49102.1"/>
    </source>
</evidence>
<dbReference type="PANTHER" id="PTHR43343">
    <property type="entry name" value="PEPTIDASE S12"/>
    <property type="match status" value="1"/>
</dbReference>
<reference evidence="5" key="2">
    <citation type="submission" date="2021-08" db="EMBL/GenBank/DDBJ databases">
        <authorList>
            <person name="Tani A."/>
            <person name="Ola A."/>
            <person name="Ogura Y."/>
            <person name="Katsura K."/>
            <person name="Hayashi T."/>
        </authorList>
    </citation>
    <scope>NUCLEOTIDE SEQUENCE</scope>
    <source>
        <strain evidence="5">KCTC 52305</strain>
    </source>
</reference>
<evidence type="ECO:0000259" key="4">
    <source>
        <dbReference type="PROSITE" id="PS50106"/>
    </source>
</evidence>
<dbReference type="SUPFAM" id="SSF50494">
    <property type="entry name" value="Trypsin-like serine proteases"/>
    <property type="match status" value="1"/>
</dbReference>
<evidence type="ECO:0000256" key="2">
    <source>
        <dbReference type="ARBA" id="ARBA00022670"/>
    </source>
</evidence>
<dbReference type="InterPro" id="IPR001940">
    <property type="entry name" value="Peptidase_S1C"/>
</dbReference>
<gene>
    <name evidence="5" type="primary">htrA_1</name>
    <name evidence="5" type="ORF">OPKNFCMD_1832</name>
</gene>
<evidence type="ECO:0000256" key="3">
    <source>
        <dbReference type="ARBA" id="ARBA00022801"/>
    </source>
</evidence>
<evidence type="ECO:0000313" key="6">
    <source>
        <dbReference type="Proteomes" id="UP001055167"/>
    </source>
</evidence>
<dbReference type="Gene3D" id="2.40.10.10">
    <property type="entry name" value="Trypsin-like serine proteases"/>
    <property type="match status" value="2"/>
</dbReference>
<dbReference type="InterPro" id="IPR043504">
    <property type="entry name" value="Peptidase_S1_PA_chymotrypsin"/>
</dbReference>
<dbReference type="SMART" id="SM00228">
    <property type="entry name" value="PDZ"/>
    <property type="match status" value="1"/>
</dbReference>
<dbReference type="InterPro" id="IPR009003">
    <property type="entry name" value="Peptidase_S1_PA"/>
</dbReference>
<dbReference type="Pfam" id="PF13365">
    <property type="entry name" value="Trypsin_2"/>
    <property type="match status" value="1"/>
</dbReference>
<accession>A0ABQ4QWZ9</accession>
<dbReference type="EMBL" id="BPQH01000005">
    <property type="protein sequence ID" value="GJD49102.1"/>
    <property type="molecule type" value="Genomic_DNA"/>
</dbReference>
<organism evidence="5 6">
    <name type="scientific">Methylobacterium crusticola</name>
    <dbReference type="NCBI Taxonomy" id="1697972"/>
    <lineage>
        <taxon>Bacteria</taxon>
        <taxon>Pseudomonadati</taxon>
        <taxon>Pseudomonadota</taxon>
        <taxon>Alphaproteobacteria</taxon>
        <taxon>Hyphomicrobiales</taxon>
        <taxon>Methylobacteriaceae</taxon>
        <taxon>Methylobacterium</taxon>
    </lineage>
</organism>
<proteinExistence type="inferred from homology"/>
<dbReference type="InterPro" id="IPR051201">
    <property type="entry name" value="Chloro_Bact_Ser_Proteases"/>
</dbReference>
<dbReference type="InterPro" id="IPR036034">
    <property type="entry name" value="PDZ_sf"/>
</dbReference>
<dbReference type="PRINTS" id="PR00834">
    <property type="entry name" value="PROTEASES2C"/>
</dbReference>
<comment type="similarity">
    <text evidence="1">Belongs to the peptidase S1C family.</text>
</comment>
<evidence type="ECO:0000256" key="1">
    <source>
        <dbReference type="ARBA" id="ARBA00010541"/>
    </source>
</evidence>
<keyword evidence="6" id="KW-1185">Reference proteome</keyword>
<protein>
    <submittedName>
        <fullName evidence="5">Serine protease HtrA</fullName>
    </submittedName>
</protein>
<dbReference type="PROSITE" id="PS50106">
    <property type="entry name" value="PDZ"/>
    <property type="match status" value="1"/>
</dbReference>
<dbReference type="GO" id="GO:0008233">
    <property type="term" value="F:peptidase activity"/>
    <property type="evidence" value="ECO:0007669"/>
    <property type="project" value="UniProtKB-KW"/>
</dbReference>
<feature type="domain" description="PDZ" evidence="4">
    <location>
        <begin position="264"/>
        <end position="357"/>
    </location>
</feature>
<keyword evidence="2 5" id="KW-0645">Protease</keyword>
<dbReference type="PANTHER" id="PTHR43343:SF3">
    <property type="entry name" value="PROTEASE DO-LIKE 8, CHLOROPLASTIC"/>
    <property type="match status" value="1"/>
</dbReference>
<sequence>MPDRFLRIALTAALVLLALFVAQPYLTGLLFSVETPRAVTARGDLAPSEAATVALFERVAPSVVYVFSKRAARDRDLMQVDPYSGEGQQQGGEQTGSGFVWDAAGHVVTNNHVIQGGGEISVRLSTGEVVPASLVGTAPNYDLAVLKLGRASSTPPPIAIGTSADLKVGQSVFAIGNPFGLDHTLTTGVVSALQRRLPTAEGRELSGVIQTDAAINPGNSGGPLLDSAGRLIGVNTAIFSPSGASAGIGFAIPVDVVNRVVPNLIRTGRTPTPGIGIVAAPEEATARLGIDGIVVVQVLRGSPAAAAGLRGLDASGGLGDVIVGVNGRPVHRLPDLTAAMEAAGIGQSVTLKIDRDGQARSVTVTPADVGRVRP</sequence>
<reference evidence="5" key="1">
    <citation type="journal article" date="2021" name="Front. Microbiol.">
        <title>Comprehensive Comparative Genomics and Phenotyping of Methylobacterium Species.</title>
        <authorList>
            <person name="Alessa O."/>
            <person name="Ogura Y."/>
            <person name="Fujitani Y."/>
            <person name="Takami H."/>
            <person name="Hayashi T."/>
            <person name="Sahin N."/>
            <person name="Tani A."/>
        </authorList>
    </citation>
    <scope>NUCLEOTIDE SEQUENCE</scope>
    <source>
        <strain evidence="5">KCTC 52305</strain>
    </source>
</reference>
<keyword evidence="3" id="KW-0378">Hydrolase</keyword>
<dbReference type="Pfam" id="PF13180">
    <property type="entry name" value="PDZ_2"/>
    <property type="match status" value="1"/>
</dbReference>
<dbReference type="InterPro" id="IPR001478">
    <property type="entry name" value="PDZ"/>
</dbReference>
<comment type="caution">
    <text evidence="5">The sequence shown here is derived from an EMBL/GenBank/DDBJ whole genome shotgun (WGS) entry which is preliminary data.</text>
</comment>
<dbReference type="GO" id="GO:0006508">
    <property type="term" value="P:proteolysis"/>
    <property type="evidence" value="ECO:0007669"/>
    <property type="project" value="UniProtKB-KW"/>
</dbReference>
<dbReference type="Gene3D" id="2.30.42.10">
    <property type="match status" value="1"/>
</dbReference>
<dbReference type="Proteomes" id="UP001055167">
    <property type="component" value="Unassembled WGS sequence"/>
</dbReference>
<dbReference type="RefSeq" id="WP_128564501.1">
    <property type="nucleotide sequence ID" value="NZ_BPQH01000005.1"/>
</dbReference>